<evidence type="ECO:0000259" key="4">
    <source>
        <dbReference type="PROSITE" id="PS50949"/>
    </source>
</evidence>
<dbReference type="EMBL" id="JAFBEC010000027">
    <property type="protein sequence ID" value="MBM7635150.1"/>
    <property type="molecule type" value="Genomic_DNA"/>
</dbReference>
<dbReference type="PANTHER" id="PTHR43537:SF47">
    <property type="entry name" value="REGULATORY PROTEIN GNTR HTH"/>
    <property type="match status" value="1"/>
</dbReference>
<dbReference type="InterPro" id="IPR011711">
    <property type="entry name" value="GntR_C"/>
</dbReference>
<dbReference type="RefSeq" id="WP_204699860.1">
    <property type="nucleotide sequence ID" value="NZ_JAFBEC010000027.1"/>
</dbReference>
<dbReference type="Gene3D" id="1.10.10.10">
    <property type="entry name" value="Winged helix-like DNA-binding domain superfamily/Winged helix DNA-binding domain"/>
    <property type="match status" value="1"/>
</dbReference>
<dbReference type="InterPro" id="IPR036388">
    <property type="entry name" value="WH-like_DNA-bd_sf"/>
</dbReference>
<gene>
    <name evidence="5" type="ORF">JOD17_004299</name>
</gene>
<comment type="caution">
    <text evidence="5">The sequence shown here is derived from an EMBL/GenBank/DDBJ whole genome shotgun (WGS) entry which is preliminary data.</text>
</comment>
<feature type="domain" description="HTH gntR-type" evidence="4">
    <location>
        <begin position="10"/>
        <end position="77"/>
    </location>
</feature>
<dbReference type="PANTHER" id="PTHR43537">
    <property type="entry name" value="TRANSCRIPTIONAL REGULATOR, GNTR FAMILY"/>
    <property type="match status" value="1"/>
</dbReference>
<dbReference type="PRINTS" id="PR00035">
    <property type="entry name" value="HTHGNTR"/>
</dbReference>
<dbReference type="Pfam" id="PF07729">
    <property type="entry name" value="FCD"/>
    <property type="match status" value="1"/>
</dbReference>
<proteinExistence type="predicted"/>
<name>A0ABS2PI88_9BACL</name>
<dbReference type="GO" id="GO:0003677">
    <property type="term" value="F:DNA binding"/>
    <property type="evidence" value="ECO:0007669"/>
    <property type="project" value="UniProtKB-KW"/>
</dbReference>
<evidence type="ECO:0000256" key="3">
    <source>
        <dbReference type="ARBA" id="ARBA00023163"/>
    </source>
</evidence>
<dbReference type="PRINTS" id="PR00033">
    <property type="entry name" value="HTHASNC"/>
</dbReference>
<evidence type="ECO:0000313" key="5">
    <source>
        <dbReference type="EMBL" id="MBM7635150.1"/>
    </source>
</evidence>
<evidence type="ECO:0000256" key="1">
    <source>
        <dbReference type="ARBA" id="ARBA00023015"/>
    </source>
</evidence>
<evidence type="ECO:0000313" key="6">
    <source>
        <dbReference type="Proteomes" id="UP000741863"/>
    </source>
</evidence>
<dbReference type="InterPro" id="IPR000524">
    <property type="entry name" value="Tscrpt_reg_HTH_GntR"/>
</dbReference>
<dbReference type="InterPro" id="IPR036390">
    <property type="entry name" value="WH_DNA-bd_sf"/>
</dbReference>
<sequence length="220" mass="25761">MCAAKIDKPIPYYLQLYREIKQRIYDRTYRAGDRINESQLSKEMGISRSPIREAMRLLEKDGLLIADEKLGFVVYSLTVTDVEHIYELRIALEVLAVELAVQHASEQELEVVSDILDEVDRLIRDKADDERIIDWNQKFHQEIAQCSHNPYLARQLSTIEALIFYCRVMNFEGRGRATHIQNEHRQIFKALKERDAQTASAMMEKHLKHDLEHLHEVLTS</sequence>
<dbReference type="PROSITE" id="PS50949">
    <property type="entry name" value="HTH_GNTR"/>
    <property type="match status" value="1"/>
</dbReference>
<keyword evidence="3" id="KW-0804">Transcription</keyword>
<dbReference type="SMART" id="SM00895">
    <property type="entry name" value="FCD"/>
    <property type="match status" value="1"/>
</dbReference>
<keyword evidence="6" id="KW-1185">Reference proteome</keyword>
<organism evidence="5 6">
    <name type="scientific">Geomicrobium sediminis</name>
    <dbReference type="NCBI Taxonomy" id="1347788"/>
    <lineage>
        <taxon>Bacteria</taxon>
        <taxon>Bacillati</taxon>
        <taxon>Bacillota</taxon>
        <taxon>Bacilli</taxon>
        <taxon>Bacillales</taxon>
        <taxon>Geomicrobium</taxon>
    </lineage>
</organism>
<protein>
    <submittedName>
        <fullName evidence="5">DNA-binding GntR family transcriptional regulator</fullName>
    </submittedName>
</protein>
<dbReference type="SMART" id="SM00345">
    <property type="entry name" value="HTH_GNTR"/>
    <property type="match status" value="1"/>
</dbReference>
<dbReference type="Gene3D" id="1.20.120.530">
    <property type="entry name" value="GntR ligand-binding domain-like"/>
    <property type="match status" value="1"/>
</dbReference>
<dbReference type="CDD" id="cd07377">
    <property type="entry name" value="WHTH_GntR"/>
    <property type="match status" value="1"/>
</dbReference>
<keyword evidence="1" id="KW-0805">Transcription regulation</keyword>
<dbReference type="Pfam" id="PF00392">
    <property type="entry name" value="GntR"/>
    <property type="match status" value="1"/>
</dbReference>
<dbReference type="InterPro" id="IPR000485">
    <property type="entry name" value="AsnC-type_HTH_dom"/>
</dbReference>
<dbReference type="Proteomes" id="UP000741863">
    <property type="component" value="Unassembled WGS sequence"/>
</dbReference>
<reference evidence="5 6" key="1">
    <citation type="submission" date="2021-01" db="EMBL/GenBank/DDBJ databases">
        <title>Genomic Encyclopedia of Type Strains, Phase IV (KMG-IV): sequencing the most valuable type-strain genomes for metagenomic binning, comparative biology and taxonomic classification.</title>
        <authorList>
            <person name="Goeker M."/>
        </authorList>
    </citation>
    <scope>NUCLEOTIDE SEQUENCE [LARGE SCALE GENOMIC DNA]</scope>
    <source>
        <strain evidence="5 6">DSM 25540</strain>
    </source>
</reference>
<dbReference type="InterPro" id="IPR008920">
    <property type="entry name" value="TF_FadR/GntR_C"/>
</dbReference>
<evidence type="ECO:0000256" key="2">
    <source>
        <dbReference type="ARBA" id="ARBA00023125"/>
    </source>
</evidence>
<dbReference type="SUPFAM" id="SSF46785">
    <property type="entry name" value="Winged helix' DNA-binding domain"/>
    <property type="match status" value="1"/>
</dbReference>
<keyword evidence="2 5" id="KW-0238">DNA-binding</keyword>
<accession>A0ABS2PI88</accession>
<dbReference type="SUPFAM" id="SSF48008">
    <property type="entry name" value="GntR ligand-binding domain-like"/>
    <property type="match status" value="1"/>
</dbReference>